<keyword evidence="3" id="KW-0548">Nucleotidyltransferase</keyword>
<accession>A0ABQ5BHS7</accession>
<dbReference type="Proteomes" id="UP001151760">
    <property type="component" value="Unassembled WGS sequence"/>
</dbReference>
<dbReference type="InterPro" id="IPR005162">
    <property type="entry name" value="Retrotrans_gag_dom"/>
</dbReference>
<feature type="compositionally biased region" description="Basic residues" evidence="1">
    <location>
        <begin position="130"/>
        <end position="142"/>
    </location>
</feature>
<reference evidence="3" key="1">
    <citation type="journal article" date="2022" name="Int. J. Mol. Sci.">
        <title>Draft Genome of Tanacetum Coccineum: Genomic Comparison of Closely Related Tanacetum-Family Plants.</title>
        <authorList>
            <person name="Yamashiro T."/>
            <person name="Shiraishi A."/>
            <person name="Nakayama K."/>
            <person name="Satake H."/>
        </authorList>
    </citation>
    <scope>NUCLEOTIDE SEQUENCE</scope>
</reference>
<proteinExistence type="predicted"/>
<feature type="region of interest" description="Disordered" evidence="1">
    <location>
        <begin position="110"/>
        <end position="183"/>
    </location>
</feature>
<feature type="region of interest" description="Disordered" evidence="1">
    <location>
        <begin position="195"/>
        <end position="270"/>
    </location>
</feature>
<dbReference type="Pfam" id="PF03732">
    <property type="entry name" value="Retrotrans_gag"/>
    <property type="match status" value="1"/>
</dbReference>
<keyword evidence="3" id="KW-0808">Transferase</keyword>
<keyword evidence="3" id="KW-0695">RNA-directed DNA polymerase</keyword>
<feature type="compositionally biased region" description="Polar residues" evidence="1">
    <location>
        <begin position="227"/>
        <end position="241"/>
    </location>
</feature>
<sequence length="270" mass="31160">MPTWCHMFNSTLTGNARVWFDKLPKESIDSYEDLKAAFRENYRQQTKHIKDPMETHQIKQRDEESMEDFMERYKEEVLDVEGAPECMKISGFMHGITHPELIKREVAAFSHGRKKAPTPWKQPEEGNKPSFKKGFKNKHRSDRKPDRFSLLTKTQKEMFALEKRKFKAPPPMVTPADTGHSTDECMQLRKQIDEMIKEGKLSHQRTKTERQAKGTQEGGYDRKGKTTSHPNDPTMGKSSQAKAYPEFLSGDNNIFPTSGRRGRNGGTNDH</sequence>
<gene>
    <name evidence="3" type="ORF">Tco_0861433</name>
</gene>
<reference evidence="3" key="2">
    <citation type="submission" date="2022-01" db="EMBL/GenBank/DDBJ databases">
        <authorList>
            <person name="Yamashiro T."/>
            <person name="Shiraishi A."/>
            <person name="Satake H."/>
            <person name="Nakayama K."/>
        </authorList>
    </citation>
    <scope>NUCLEOTIDE SEQUENCE</scope>
</reference>
<evidence type="ECO:0000259" key="2">
    <source>
        <dbReference type="Pfam" id="PF03732"/>
    </source>
</evidence>
<dbReference type="PANTHER" id="PTHR33223">
    <property type="entry name" value="CCHC-TYPE DOMAIN-CONTAINING PROTEIN"/>
    <property type="match status" value="1"/>
</dbReference>
<evidence type="ECO:0000313" key="4">
    <source>
        <dbReference type="Proteomes" id="UP001151760"/>
    </source>
</evidence>
<dbReference type="EMBL" id="BQNB010013308">
    <property type="protein sequence ID" value="GJT14391.1"/>
    <property type="molecule type" value="Genomic_DNA"/>
</dbReference>
<name>A0ABQ5BHS7_9ASTR</name>
<evidence type="ECO:0000313" key="3">
    <source>
        <dbReference type="EMBL" id="GJT14391.1"/>
    </source>
</evidence>
<feature type="compositionally biased region" description="Basic and acidic residues" evidence="1">
    <location>
        <begin position="195"/>
        <end position="212"/>
    </location>
</feature>
<protein>
    <submittedName>
        <fullName evidence="3">Reverse transcriptase domain-containing protein</fullName>
    </submittedName>
</protein>
<feature type="domain" description="Retrotransposon gag" evidence="2">
    <location>
        <begin position="7"/>
        <end position="97"/>
    </location>
</feature>
<comment type="caution">
    <text evidence="3">The sequence shown here is derived from an EMBL/GenBank/DDBJ whole genome shotgun (WGS) entry which is preliminary data.</text>
</comment>
<feature type="compositionally biased region" description="Basic and acidic residues" evidence="1">
    <location>
        <begin position="154"/>
        <end position="163"/>
    </location>
</feature>
<dbReference type="PANTHER" id="PTHR33223:SF11">
    <property type="entry name" value="ELEMENT PROTEIN, PUTATIVE-RELATED"/>
    <property type="match status" value="1"/>
</dbReference>
<organism evidence="3 4">
    <name type="scientific">Tanacetum coccineum</name>
    <dbReference type="NCBI Taxonomy" id="301880"/>
    <lineage>
        <taxon>Eukaryota</taxon>
        <taxon>Viridiplantae</taxon>
        <taxon>Streptophyta</taxon>
        <taxon>Embryophyta</taxon>
        <taxon>Tracheophyta</taxon>
        <taxon>Spermatophyta</taxon>
        <taxon>Magnoliopsida</taxon>
        <taxon>eudicotyledons</taxon>
        <taxon>Gunneridae</taxon>
        <taxon>Pentapetalae</taxon>
        <taxon>asterids</taxon>
        <taxon>campanulids</taxon>
        <taxon>Asterales</taxon>
        <taxon>Asteraceae</taxon>
        <taxon>Asteroideae</taxon>
        <taxon>Anthemideae</taxon>
        <taxon>Anthemidinae</taxon>
        <taxon>Tanacetum</taxon>
    </lineage>
</organism>
<keyword evidence="4" id="KW-1185">Reference proteome</keyword>
<dbReference type="GO" id="GO:0003964">
    <property type="term" value="F:RNA-directed DNA polymerase activity"/>
    <property type="evidence" value="ECO:0007669"/>
    <property type="project" value="UniProtKB-KW"/>
</dbReference>
<evidence type="ECO:0000256" key="1">
    <source>
        <dbReference type="SAM" id="MobiDB-lite"/>
    </source>
</evidence>